<keyword evidence="7 8" id="KW-0472">Membrane</keyword>
<evidence type="ECO:0000256" key="1">
    <source>
        <dbReference type="ARBA" id="ARBA00004651"/>
    </source>
</evidence>
<dbReference type="EMBL" id="AAPH01000001">
    <property type="protein sequence ID" value="EAS45313.1"/>
    <property type="molecule type" value="Genomic_DNA"/>
</dbReference>
<dbReference type="Proteomes" id="UP000003789">
    <property type="component" value="Unassembled WGS sequence"/>
</dbReference>
<organism evidence="10 11">
    <name type="scientific">Photobacterium profundum 3TCK</name>
    <dbReference type="NCBI Taxonomy" id="314280"/>
    <lineage>
        <taxon>Bacteria</taxon>
        <taxon>Pseudomonadati</taxon>
        <taxon>Pseudomonadota</taxon>
        <taxon>Gammaproteobacteria</taxon>
        <taxon>Vibrionales</taxon>
        <taxon>Vibrionaceae</taxon>
        <taxon>Photobacterium</taxon>
    </lineage>
</organism>
<feature type="transmembrane region" description="Helical" evidence="8">
    <location>
        <begin position="270"/>
        <end position="289"/>
    </location>
</feature>
<dbReference type="AlphaFoldDB" id="Q1ZB29"/>
<feature type="transmembrane region" description="Helical" evidence="8">
    <location>
        <begin position="126"/>
        <end position="143"/>
    </location>
</feature>
<feature type="transmembrane region" description="Helical" evidence="8">
    <location>
        <begin position="149"/>
        <end position="166"/>
    </location>
</feature>
<evidence type="ECO:0000256" key="7">
    <source>
        <dbReference type="ARBA" id="ARBA00023136"/>
    </source>
</evidence>
<sequence>MFSRLHGNFIAIIAFVIWGGLPLYFQFLPLADTNELLAMRIIFSVPLMLLVLKCFKISNLTFSMAIKYKKALCLCFLAGLFNCISLYTFTWAITHEQVLAASLGYFINPLFSVALGMVFFKDKLSLAQQIAVVLAVFGIGYQVYGYGELPWVSLVMGCSFALYGLTKKFIQFDSLTSMSIEVTLLMPFALGYMLLSFLSQTSTVFSSDFSTAVLYAGAAPITLVPLVLFAVAVKKTTLTMIGLTQYIEPSLQFLLAIFVFHEVLDQVKLVSFSFIWLGLLLCTLEALILSKRVFHRA</sequence>
<dbReference type="InterPro" id="IPR004626">
    <property type="entry name" value="RarD"/>
</dbReference>
<keyword evidence="4" id="KW-1003">Cell membrane</keyword>
<dbReference type="HOGENOM" id="CLU_054508_0_0_6"/>
<feature type="transmembrane region" description="Helical" evidence="8">
    <location>
        <begin position="245"/>
        <end position="264"/>
    </location>
</feature>
<evidence type="ECO:0000259" key="9">
    <source>
        <dbReference type="Pfam" id="PF00892"/>
    </source>
</evidence>
<evidence type="ECO:0000313" key="11">
    <source>
        <dbReference type="Proteomes" id="UP000003789"/>
    </source>
</evidence>
<evidence type="ECO:0000256" key="2">
    <source>
        <dbReference type="ARBA" id="ARBA00007362"/>
    </source>
</evidence>
<accession>Q1ZB29</accession>
<evidence type="ECO:0000256" key="6">
    <source>
        <dbReference type="ARBA" id="ARBA00022989"/>
    </source>
</evidence>
<dbReference type="InterPro" id="IPR037185">
    <property type="entry name" value="EmrE-like"/>
</dbReference>
<dbReference type="NCBIfam" id="TIGR00688">
    <property type="entry name" value="rarD"/>
    <property type="match status" value="1"/>
</dbReference>
<dbReference type="InterPro" id="IPR000620">
    <property type="entry name" value="EamA_dom"/>
</dbReference>
<comment type="similarity">
    <text evidence="2">Belongs to the EamA transporter family.</text>
</comment>
<protein>
    <submittedName>
        <fullName evidence="10">Hypothetical membrane protein</fullName>
    </submittedName>
</protein>
<evidence type="ECO:0000313" key="10">
    <source>
        <dbReference type="EMBL" id="EAS45313.1"/>
    </source>
</evidence>
<dbReference type="OrthoDB" id="3250831at2"/>
<feature type="transmembrane region" description="Helical" evidence="8">
    <location>
        <begin position="99"/>
        <end position="119"/>
    </location>
</feature>
<dbReference type="SUPFAM" id="SSF103481">
    <property type="entry name" value="Multidrug resistance efflux transporter EmrE"/>
    <property type="match status" value="2"/>
</dbReference>
<comment type="subcellular location">
    <subcellularLocation>
        <location evidence="1">Cell membrane</location>
        <topology evidence="1">Multi-pass membrane protein</topology>
    </subcellularLocation>
</comment>
<dbReference type="RefSeq" id="WP_006228616.1">
    <property type="nucleotide sequence ID" value="NZ_CH724134.1"/>
</dbReference>
<feature type="transmembrane region" description="Helical" evidence="8">
    <location>
        <begin position="71"/>
        <end position="93"/>
    </location>
</feature>
<gene>
    <name evidence="10" type="ORF">P3TCK_03031</name>
</gene>
<evidence type="ECO:0000256" key="3">
    <source>
        <dbReference type="ARBA" id="ARBA00022448"/>
    </source>
</evidence>
<evidence type="ECO:0000256" key="8">
    <source>
        <dbReference type="SAM" id="Phobius"/>
    </source>
</evidence>
<dbReference type="Pfam" id="PF00892">
    <property type="entry name" value="EamA"/>
    <property type="match status" value="1"/>
</dbReference>
<feature type="domain" description="EamA" evidence="9">
    <location>
        <begin position="7"/>
        <end position="139"/>
    </location>
</feature>
<feature type="transmembrane region" description="Helical" evidence="8">
    <location>
        <begin position="178"/>
        <end position="200"/>
    </location>
</feature>
<name>Q1ZB29_9GAMM</name>
<keyword evidence="5 8" id="KW-0812">Transmembrane</keyword>
<feature type="transmembrane region" description="Helical" evidence="8">
    <location>
        <begin position="37"/>
        <end position="55"/>
    </location>
</feature>
<reference evidence="10 11" key="1">
    <citation type="submission" date="2006-03" db="EMBL/GenBank/DDBJ databases">
        <authorList>
            <person name="Bartlett D.H."/>
            <person name="Valle G."/>
            <person name="Lauro F.M."/>
            <person name="Vezzi A."/>
            <person name="Simonato F."/>
            <person name="Eloe E."/>
            <person name="Vitulo N."/>
            <person name="Stratton T.K."/>
            <person name="D'angelo M."/>
            <person name="Ferriera S."/>
            <person name="Johnson J."/>
            <person name="Kravitz S."/>
            <person name="Beeson K."/>
            <person name="Sutton G."/>
            <person name="Rogers Y."/>
            <person name="Friedman R."/>
            <person name="Frazier M."/>
            <person name="Venter J.C."/>
        </authorList>
    </citation>
    <scope>NUCLEOTIDE SEQUENCE [LARGE SCALE GENOMIC DNA]</scope>
    <source>
        <strain evidence="10 11">3TCK</strain>
    </source>
</reference>
<feature type="transmembrane region" description="Helical" evidence="8">
    <location>
        <begin position="212"/>
        <end position="233"/>
    </location>
</feature>
<keyword evidence="6 8" id="KW-1133">Transmembrane helix</keyword>
<evidence type="ECO:0000256" key="5">
    <source>
        <dbReference type="ARBA" id="ARBA00022692"/>
    </source>
</evidence>
<comment type="caution">
    <text evidence="10">The sequence shown here is derived from an EMBL/GenBank/DDBJ whole genome shotgun (WGS) entry which is preliminary data.</text>
</comment>
<evidence type="ECO:0000256" key="4">
    <source>
        <dbReference type="ARBA" id="ARBA00022475"/>
    </source>
</evidence>
<feature type="transmembrane region" description="Helical" evidence="8">
    <location>
        <begin position="7"/>
        <end position="25"/>
    </location>
</feature>
<dbReference type="GO" id="GO:0005886">
    <property type="term" value="C:plasma membrane"/>
    <property type="evidence" value="ECO:0007669"/>
    <property type="project" value="UniProtKB-SubCell"/>
</dbReference>
<keyword evidence="3" id="KW-0813">Transport</keyword>
<proteinExistence type="inferred from homology"/>